<dbReference type="Proteomes" id="UP000193623">
    <property type="component" value="Unassembled WGS sequence"/>
</dbReference>
<protein>
    <recommendedName>
        <fullName evidence="4">Transferrin-binding protein B C-lobe/N-lobe beta barrel domain-containing protein</fullName>
    </recommendedName>
</protein>
<organism evidence="2 3">
    <name type="scientific">Pseudooctadecabacter jejudonensis</name>
    <dbReference type="NCBI Taxonomy" id="1391910"/>
    <lineage>
        <taxon>Bacteria</taxon>
        <taxon>Pseudomonadati</taxon>
        <taxon>Pseudomonadota</taxon>
        <taxon>Alphaproteobacteria</taxon>
        <taxon>Rhodobacterales</taxon>
        <taxon>Paracoccaceae</taxon>
        <taxon>Pseudooctadecabacter</taxon>
    </lineage>
</organism>
<keyword evidence="3" id="KW-1185">Reference proteome</keyword>
<dbReference type="AlphaFoldDB" id="A0A1Y5RNK1"/>
<proteinExistence type="predicted"/>
<dbReference type="EMBL" id="FWFT01000001">
    <property type="protein sequence ID" value="SLN21721.1"/>
    <property type="molecule type" value="Genomic_DNA"/>
</dbReference>
<dbReference type="PROSITE" id="PS51257">
    <property type="entry name" value="PROKAR_LIPOPROTEIN"/>
    <property type="match status" value="1"/>
</dbReference>
<feature type="chain" id="PRO_5012441460" description="Transferrin-binding protein B C-lobe/N-lobe beta barrel domain-containing protein" evidence="1">
    <location>
        <begin position="16"/>
        <end position="395"/>
    </location>
</feature>
<evidence type="ECO:0000313" key="2">
    <source>
        <dbReference type="EMBL" id="SLN21721.1"/>
    </source>
</evidence>
<evidence type="ECO:0008006" key="4">
    <source>
        <dbReference type="Google" id="ProtNLM"/>
    </source>
</evidence>
<dbReference type="OrthoDB" id="7739218at2"/>
<keyword evidence="1" id="KW-0732">Signal</keyword>
<accession>A0A1Y5RNK1</accession>
<reference evidence="2 3" key="1">
    <citation type="submission" date="2017-03" db="EMBL/GenBank/DDBJ databases">
        <authorList>
            <person name="Afonso C.L."/>
            <person name="Miller P.J."/>
            <person name="Scott M.A."/>
            <person name="Spackman E."/>
            <person name="Goraichik I."/>
            <person name="Dimitrov K.M."/>
            <person name="Suarez D.L."/>
            <person name="Swayne D.E."/>
        </authorList>
    </citation>
    <scope>NUCLEOTIDE SEQUENCE [LARGE SCALE GENOMIC DNA]</scope>
    <source>
        <strain evidence="2 3">CECT 8397</strain>
    </source>
</reference>
<evidence type="ECO:0000313" key="3">
    <source>
        <dbReference type="Proteomes" id="UP000193623"/>
    </source>
</evidence>
<feature type="signal peptide" evidence="1">
    <location>
        <begin position="1"/>
        <end position="15"/>
    </location>
</feature>
<sequence length="395" mass="42383">MSRTFAIVAATFALAACDGANPFQAELPDGTTEELAEGDPNTDVNNLFAFDRQASLTLNSVEYDEENDELVLNNLPFDGPDGRYDFFETLPNGTRVYASRQTPTTGQIQHFAVFIRTDYFEATSASGRDWIDFGNAGANINRSDFNLPGTTGEYIYRGTYAATRTFSERSGIEIVYGDVEILLDELDFDPSGDLQGDIVGTVFNRERAGDAGARGLGDLPNIVLAEVSFDTETGTWSDGTASTFLPDGNVRSQGVHEGLIGGPNGEEIGGYSIITGTADIQTVQYQVVRYQIVTETPVIDFTTGLPAVDPITGDPLVTQVITQGVSSGLDTVEIEVLQNQINAGLNVVDFLPATGVPAGVDIISDEVLEFDLATEYDAREIGVFVGDIVPEPVLP</sequence>
<gene>
    <name evidence="2" type="ORF">PSJ8397_00843</name>
</gene>
<dbReference type="RefSeq" id="WP_143515334.1">
    <property type="nucleotide sequence ID" value="NZ_FWFT01000001.1"/>
</dbReference>
<name>A0A1Y5RNK1_9RHOB</name>
<evidence type="ECO:0000256" key="1">
    <source>
        <dbReference type="SAM" id="SignalP"/>
    </source>
</evidence>